<keyword evidence="3" id="KW-0813">Transport</keyword>
<evidence type="ECO:0000256" key="1">
    <source>
        <dbReference type="SAM" id="Phobius"/>
    </source>
</evidence>
<reference evidence="4" key="1">
    <citation type="journal article" date="2015" name="Genome">
        <title>Whole Genome Sequence of the Non-Microcystin-Producing Microcystis aeruginosa Strain NIES-44.</title>
        <authorList>
            <person name="Okano K."/>
            <person name="Miyata N."/>
            <person name="Ozaki Y."/>
        </authorList>
    </citation>
    <scope>NUCLEOTIDE SEQUENCE [LARGE SCALE GENOMIC DNA]</scope>
    <source>
        <strain evidence="4">NIES-44</strain>
    </source>
</reference>
<evidence type="ECO:0000313" key="4">
    <source>
        <dbReference type="Proteomes" id="UP000030321"/>
    </source>
</evidence>
<feature type="transmembrane region" description="Helical" evidence="1">
    <location>
        <begin position="14"/>
        <end position="33"/>
    </location>
</feature>
<feature type="transmembrane region" description="Helical" evidence="1">
    <location>
        <begin position="92"/>
        <end position="113"/>
    </location>
</feature>
<dbReference type="RefSeq" id="WP_045358604.1">
    <property type="nucleotide sequence ID" value="NZ_BBPA01000028.1"/>
</dbReference>
<gene>
    <name evidence="3" type="ORF">N44_01400</name>
</gene>
<evidence type="ECO:0000313" key="3">
    <source>
        <dbReference type="EMBL" id="GAL92842.1"/>
    </source>
</evidence>
<keyword evidence="1" id="KW-0472">Membrane</keyword>
<feature type="transmembrane region" description="Helical" evidence="1">
    <location>
        <begin position="39"/>
        <end position="56"/>
    </location>
</feature>
<keyword evidence="3" id="KW-0407">Ion channel</keyword>
<sequence length="220" mass="24893">MKFRQLMRATENKYNRLLANLVLLYIIYPFLVYLPLGDLLIFLFFSLSLIIAVYQIDRSKLALRYNIGLFLIALLLRAFSRIIPIYSDFNRWFDLSSTLISLAFISLCVYSILRELIIAEQVTSDIIKGGICVYFLLGFFWASAYSIVQIFDPDAFSSAAKTVNQADIIHFSFTTLATVGYGDIVPTSKIARVLANLEGMTGVLYPAVFIARLVSLHNGR</sequence>
<comment type="caution">
    <text evidence="3">The sequence shown here is derived from an EMBL/GenBank/DDBJ whole genome shotgun (WGS) entry which is preliminary data.</text>
</comment>
<keyword evidence="3" id="KW-0406">Ion transport</keyword>
<feature type="domain" description="Potassium channel" evidence="2">
    <location>
        <begin position="148"/>
        <end position="215"/>
    </location>
</feature>
<dbReference type="Pfam" id="PF07885">
    <property type="entry name" value="Ion_trans_2"/>
    <property type="match status" value="1"/>
</dbReference>
<organism evidence="3 4">
    <name type="scientific">Microcystis aeruginosa NIES-44</name>
    <dbReference type="NCBI Taxonomy" id="449439"/>
    <lineage>
        <taxon>Bacteria</taxon>
        <taxon>Bacillati</taxon>
        <taxon>Cyanobacteriota</taxon>
        <taxon>Cyanophyceae</taxon>
        <taxon>Oscillatoriophycideae</taxon>
        <taxon>Chroococcales</taxon>
        <taxon>Microcystaceae</taxon>
        <taxon>Microcystis</taxon>
    </lineage>
</organism>
<dbReference type="AlphaFoldDB" id="A0A0A1VSP6"/>
<dbReference type="SUPFAM" id="SSF81324">
    <property type="entry name" value="Voltage-gated potassium channels"/>
    <property type="match status" value="1"/>
</dbReference>
<dbReference type="Proteomes" id="UP000030321">
    <property type="component" value="Unassembled WGS sequence"/>
</dbReference>
<protein>
    <submittedName>
        <fullName evidence="3">Potassium channel protein</fullName>
    </submittedName>
</protein>
<dbReference type="Gene3D" id="1.10.287.70">
    <property type="match status" value="1"/>
</dbReference>
<feature type="transmembrane region" description="Helical" evidence="1">
    <location>
        <begin position="68"/>
        <end position="86"/>
    </location>
</feature>
<name>A0A0A1VSP6_MICAE</name>
<accession>A0A0A1VSP6</accession>
<dbReference type="GO" id="GO:0034220">
    <property type="term" value="P:monoatomic ion transmembrane transport"/>
    <property type="evidence" value="ECO:0007669"/>
    <property type="project" value="UniProtKB-KW"/>
</dbReference>
<keyword evidence="1" id="KW-0812">Transmembrane</keyword>
<keyword evidence="1" id="KW-1133">Transmembrane helix</keyword>
<dbReference type="InterPro" id="IPR013099">
    <property type="entry name" value="K_chnl_dom"/>
</dbReference>
<dbReference type="EMBL" id="BBPA01000028">
    <property type="protein sequence ID" value="GAL92842.1"/>
    <property type="molecule type" value="Genomic_DNA"/>
</dbReference>
<evidence type="ECO:0000259" key="2">
    <source>
        <dbReference type="Pfam" id="PF07885"/>
    </source>
</evidence>
<feature type="transmembrane region" description="Helical" evidence="1">
    <location>
        <begin position="125"/>
        <end position="148"/>
    </location>
</feature>
<proteinExistence type="predicted"/>
<feature type="transmembrane region" description="Helical" evidence="1">
    <location>
        <begin position="193"/>
        <end position="214"/>
    </location>
</feature>